<proteinExistence type="predicted"/>
<dbReference type="SMART" id="SM00448">
    <property type="entry name" value="REC"/>
    <property type="match status" value="1"/>
</dbReference>
<accession>A0ABX5K827</accession>
<dbReference type="CDD" id="cd06170">
    <property type="entry name" value="LuxR_C_like"/>
    <property type="match status" value="1"/>
</dbReference>
<dbReference type="InterPro" id="IPR001789">
    <property type="entry name" value="Sig_transdc_resp-reg_receiver"/>
</dbReference>
<evidence type="ECO:0000313" key="7">
    <source>
        <dbReference type="EMBL" id="PVX60052.1"/>
    </source>
</evidence>
<gene>
    <name evidence="7" type="ORF">C7402_1472</name>
</gene>
<sequence>MNEAICLLARSVGVDAQGFLNVQDFLTCKRSAGPSCLVLDIRLRGSSGLALQDLLKSEHDPIPVIFVTGHADIPMSVRAMKAGAIDFLTKPFRDQDLLDAIAISLERDAARLIQERQDNDVHVRFEAMVEREREVMAAAAAGKLSKQIADELGISEVTVRVYRSSAMRKMRANSFAELVLLAHRLGIVVKDDRNSLN</sequence>
<feature type="domain" description="Response regulatory" evidence="6">
    <location>
        <begin position="1"/>
        <end position="105"/>
    </location>
</feature>
<dbReference type="PRINTS" id="PR00038">
    <property type="entry name" value="HTHLUXR"/>
</dbReference>
<evidence type="ECO:0000256" key="3">
    <source>
        <dbReference type="ARBA" id="ARBA00023163"/>
    </source>
</evidence>
<dbReference type="InterPro" id="IPR000792">
    <property type="entry name" value="Tscrpt_reg_LuxR_C"/>
</dbReference>
<dbReference type="InterPro" id="IPR016032">
    <property type="entry name" value="Sig_transdc_resp-reg_C-effctor"/>
</dbReference>
<evidence type="ECO:0000259" key="6">
    <source>
        <dbReference type="PROSITE" id="PS50110"/>
    </source>
</evidence>
<dbReference type="PROSITE" id="PS50043">
    <property type="entry name" value="HTH_LUXR_2"/>
    <property type="match status" value="1"/>
</dbReference>
<dbReference type="Pfam" id="PF00196">
    <property type="entry name" value="GerE"/>
    <property type="match status" value="1"/>
</dbReference>
<keyword evidence="8" id="KW-1185">Reference proteome</keyword>
<dbReference type="Pfam" id="PF00072">
    <property type="entry name" value="Response_reg"/>
    <property type="match status" value="1"/>
</dbReference>
<dbReference type="SUPFAM" id="SSF52172">
    <property type="entry name" value="CheY-like"/>
    <property type="match status" value="1"/>
</dbReference>
<evidence type="ECO:0000256" key="1">
    <source>
        <dbReference type="ARBA" id="ARBA00023015"/>
    </source>
</evidence>
<name>A0ABX5K827_9BURK</name>
<evidence type="ECO:0000256" key="4">
    <source>
        <dbReference type="PROSITE-ProRule" id="PRU00169"/>
    </source>
</evidence>
<organism evidence="7 8">
    <name type="scientific">Paraburkholderia unamae</name>
    <dbReference type="NCBI Taxonomy" id="219649"/>
    <lineage>
        <taxon>Bacteria</taxon>
        <taxon>Pseudomonadati</taxon>
        <taxon>Pseudomonadota</taxon>
        <taxon>Betaproteobacteria</taxon>
        <taxon>Burkholderiales</taxon>
        <taxon>Burkholderiaceae</taxon>
        <taxon>Paraburkholderia</taxon>
    </lineage>
</organism>
<dbReference type="SUPFAM" id="SSF46894">
    <property type="entry name" value="C-terminal effector domain of the bipartite response regulators"/>
    <property type="match status" value="1"/>
</dbReference>
<dbReference type="Proteomes" id="UP000245712">
    <property type="component" value="Unassembled WGS sequence"/>
</dbReference>
<dbReference type="Gene3D" id="1.10.10.10">
    <property type="entry name" value="Winged helix-like DNA-binding domain superfamily/Winged helix DNA-binding domain"/>
    <property type="match status" value="1"/>
</dbReference>
<evidence type="ECO:0000313" key="8">
    <source>
        <dbReference type="Proteomes" id="UP000245712"/>
    </source>
</evidence>
<keyword evidence="4" id="KW-0597">Phosphoprotein</keyword>
<protein>
    <submittedName>
        <fullName evidence="7">LuxR family two component transcriptional regulator</fullName>
    </submittedName>
</protein>
<feature type="domain" description="HTH luxR-type" evidence="5">
    <location>
        <begin position="121"/>
        <end position="186"/>
    </location>
</feature>
<reference evidence="7 8" key="1">
    <citation type="submission" date="2018-05" db="EMBL/GenBank/DDBJ databases">
        <title>Genomic Encyclopedia of Type Strains, Phase IV (KMG-V): Genome sequencing to study the core and pangenomes of soil and plant-associated prokaryotes.</title>
        <authorList>
            <person name="Whitman W."/>
        </authorList>
    </citation>
    <scope>NUCLEOTIDE SEQUENCE [LARGE SCALE GENOMIC DNA]</scope>
    <source>
        <strain evidence="7 8">SCZa-39</strain>
    </source>
</reference>
<keyword evidence="1" id="KW-0805">Transcription regulation</keyword>
<dbReference type="Gene3D" id="3.40.50.2300">
    <property type="match status" value="1"/>
</dbReference>
<keyword evidence="2" id="KW-0238">DNA-binding</keyword>
<dbReference type="PROSITE" id="PS00622">
    <property type="entry name" value="HTH_LUXR_1"/>
    <property type="match status" value="1"/>
</dbReference>
<dbReference type="SMART" id="SM00421">
    <property type="entry name" value="HTH_LUXR"/>
    <property type="match status" value="1"/>
</dbReference>
<evidence type="ECO:0000259" key="5">
    <source>
        <dbReference type="PROSITE" id="PS50043"/>
    </source>
</evidence>
<dbReference type="InterPro" id="IPR036388">
    <property type="entry name" value="WH-like_DNA-bd_sf"/>
</dbReference>
<keyword evidence="3" id="KW-0804">Transcription</keyword>
<dbReference type="EMBL" id="QEOB01000047">
    <property type="protein sequence ID" value="PVX60052.1"/>
    <property type="molecule type" value="Genomic_DNA"/>
</dbReference>
<evidence type="ECO:0000256" key="2">
    <source>
        <dbReference type="ARBA" id="ARBA00023125"/>
    </source>
</evidence>
<dbReference type="PROSITE" id="PS50110">
    <property type="entry name" value="RESPONSE_REGULATORY"/>
    <property type="match status" value="1"/>
</dbReference>
<dbReference type="PANTHER" id="PTHR44688">
    <property type="entry name" value="DNA-BINDING TRANSCRIPTIONAL ACTIVATOR DEVR_DOSR"/>
    <property type="match status" value="1"/>
</dbReference>
<feature type="modified residue" description="4-aspartylphosphate" evidence="4">
    <location>
        <position position="40"/>
    </location>
</feature>
<dbReference type="InterPro" id="IPR011006">
    <property type="entry name" value="CheY-like_superfamily"/>
</dbReference>
<comment type="caution">
    <text evidence="7">The sequence shown here is derived from an EMBL/GenBank/DDBJ whole genome shotgun (WGS) entry which is preliminary data.</text>
</comment>
<dbReference type="PANTHER" id="PTHR44688:SF16">
    <property type="entry name" value="DNA-BINDING TRANSCRIPTIONAL ACTIVATOR DEVR_DOSR"/>
    <property type="match status" value="1"/>
</dbReference>